<dbReference type="SUPFAM" id="SSF48498">
    <property type="entry name" value="Tetracyclin repressor-like, C-terminal domain"/>
    <property type="match status" value="1"/>
</dbReference>
<dbReference type="Gene3D" id="1.10.357.10">
    <property type="entry name" value="Tetracycline Repressor, domain 2"/>
    <property type="match status" value="1"/>
</dbReference>
<sequence>MATTDSAQRSGELARTKIIEVAFEHFARHGYKGSSLARIAADAEISQSGLLHHFRTKQALLQAVLATRDLRDMAVTGTGLDELSAMDFDRLLSFFEDVVRHNVTNRPMIRLAHLAAAEADGPDHPAYEWVTGRQRFLRSLIEAALERDIAAGAVRPDIDPRAMTSLLIATMDGLESQWLLEADLDTVASFTYFTAWLRASVEPAG</sequence>
<gene>
    <name evidence="6" type="ORF">KHQ06_11680</name>
</gene>
<dbReference type="InterPro" id="IPR009057">
    <property type="entry name" value="Homeodomain-like_sf"/>
</dbReference>
<evidence type="ECO:0000256" key="3">
    <source>
        <dbReference type="ARBA" id="ARBA00023163"/>
    </source>
</evidence>
<feature type="DNA-binding region" description="H-T-H motif" evidence="4">
    <location>
        <begin position="35"/>
        <end position="54"/>
    </location>
</feature>
<dbReference type="SUPFAM" id="SSF46689">
    <property type="entry name" value="Homeodomain-like"/>
    <property type="match status" value="1"/>
</dbReference>
<evidence type="ECO:0000313" key="7">
    <source>
        <dbReference type="Proteomes" id="UP000683310"/>
    </source>
</evidence>
<dbReference type="PROSITE" id="PS50977">
    <property type="entry name" value="HTH_TETR_2"/>
    <property type="match status" value="1"/>
</dbReference>
<reference evidence="6 7" key="1">
    <citation type="submission" date="2021-04" db="EMBL/GenBank/DDBJ databases">
        <title>Nocardia tengchongensis.</title>
        <authorList>
            <person name="Zhuang k."/>
            <person name="Ran Y."/>
            <person name="Li W."/>
        </authorList>
    </citation>
    <scope>NUCLEOTIDE SEQUENCE [LARGE SCALE GENOMIC DNA]</scope>
    <source>
        <strain evidence="6 7">CFH S0057</strain>
    </source>
</reference>
<dbReference type="InterPro" id="IPR036271">
    <property type="entry name" value="Tet_transcr_reg_TetR-rel_C_sf"/>
</dbReference>
<organism evidence="6 7">
    <name type="scientific">Nocardia tengchongensis</name>
    <dbReference type="NCBI Taxonomy" id="2055889"/>
    <lineage>
        <taxon>Bacteria</taxon>
        <taxon>Bacillati</taxon>
        <taxon>Actinomycetota</taxon>
        <taxon>Actinomycetes</taxon>
        <taxon>Mycobacteriales</taxon>
        <taxon>Nocardiaceae</taxon>
        <taxon>Nocardia</taxon>
    </lineage>
</organism>
<proteinExistence type="predicted"/>
<keyword evidence="2 4" id="KW-0238">DNA-binding</keyword>
<dbReference type="PRINTS" id="PR00455">
    <property type="entry name" value="HTHTETR"/>
</dbReference>
<evidence type="ECO:0000256" key="1">
    <source>
        <dbReference type="ARBA" id="ARBA00023015"/>
    </source>
</evidence>
<keyword evidence="3" id="KW-0804">Transcription</keyword>
<dbReference type="PANTHER" id="PTHR30055">
    <property type="entry name" value="HTH-TYPE TRANSCRIPTIONAL REGULATOR RUTR"/>
    <property type="match status" value="1"/>
</dbReference>
<feature type="domain" description="HTH tetR-type" evidence="5">
    <location>
        <begin position="12"/>
        <end position="72"/>
    </location>
</feature>
<protein>
    <submittedName>
        <fullName evidence="6">TetR/AcrR family transcriptional regulator</fullName>
    </submittedName>
</protein>
<dbReference type="EMBL" id="CP074371">
    <property type="protein sequence ID" value="QVI23473.1"/>
    <property type="molecule type" value="Genomic_DNA"/>
</dbReference>
<evidence type="ECO:0000256" key="4">
    <source>
        <dbReference type="PROSITE-ProRule" id="PRU00335"/>
    </source>
</evidence>
<dbReference type="Pfam" id="PF16925">
    <property type="entry name" value="TetR_C_13"/>
    <property type="match status" value="1"/>
</dbReference>
<keyword evidence="1" id="KW-0805">Transcription regulation</keyword>
<dbReference type="Pfam" id="PF00440">
    <property type="entry name" value="TetR_N"/>
    <property type="match status" value="1"/>
</dbReference>
<name>A0ABX8CUA0_9NOCA</name>
<keyword evidence="7" id="KW-1185">Reference proteome</keyword>
<dbReference type="InterPro" id="IPR011075">
    <property type="entry name" value="TetR_C"/>
</dbReference>
<dbReference type="InterPro" id="IPR050109">
    <property type="entry name" value="HTH-type_TetR-like_transc_reg"/>
</dbReference>
<accession>A0ABX8CUA0</accession>
<dbReference type="Proteomes" id="UP000683310">
    <property type="component" value="Chromosome"/>
</dbReference>
<evidence type="ECO:0000256" key="2">
    <source>
        <dbReference type="ARBA" id="ARBA00023125"/>
    </source>
</evidence>
<dbReference type="PANTHER" id="PTHR30055:SF146">
    <property type="entry name" value="HTH-TYPE TRANSCRIPTIONAL DUAL REGULATOR CECR"/>
    <property type="match status" value="1"/>
</dbReference>
<dbReference type="RefSeq" id="WP_213559545.1">
    <property type="nucleotide sequence ID" value="NZ_JBHZDI010000007.1"/>
</dbReference>
<evidence type="ECO:0000313" key="6">
    <source>
        <dbReference type="EMBL" id="QVI23473.1"/>
    </source>
</evidence>
<dbReference type="InterPro" id="IPR001647">
    <property type="entry name" value="HTH_TetR"/>
</dbReference>
<evidence type="ECO:0000259" key="5">
    <source>
        <dbReference type="PROSITE" id="PS50977"/>
    </source>
</evidence>